<organism evidence="8 9">
    <name type="scientific">Chiloscyllium punctatum</name>
    <name type="common">Brownbanded bambooshark</name>
    <name type="synonym">Hemiscyllium punctatum</name>
    <dbReference type="NCBI Taxonomy" id="137246"/>
    <lineage>
        <taxon>Eukaryota</taxon>
        <taxon>Metazoa</taxon>
        <taxon>Chordata</taxon>
        <taxon>Craniata</taxon>
        <taxon>Vertebrata</taxon>
        <taxon>Chondrichthyes</taxon>
        <taxon>Elasmobranchii</taxon>
        <taxon>Galeomorphii</taxon>
        <taxon>Galeoidea</taxon>
        <taxon>Orectolobiformes</taxon>
        <taxon>Hemiscylliidae</taxon>
        <taxon>Chiloscyllium</taxon>
    </lineage>
</organism>
<sequence length="258" mass="27219">MNVIRASKRPHSSFTVLSDMAHVGLVFLLLVVASSAQDTCPASSGIHGSPGQPGMPGEPGKDGKDGPPGRKGHPGPPGAAGLAGAKGQKGEPGLEGTIGKVGPEGESGEKGEKGARGEKGERGDVGDHTSTLKSAFSMARNTMVNPRRFPIKFDKLITNKQGNYLPRSAKFKCQIPGLYYFVYHATSKGNLCVNIMLNQVKQVGFCDQVYNMYQVSSGGVVLKLKTNDFVHLEAPESNSIIGMDGADSVFNGFLIFPD</sequence>
<evidence type="ECO:0000256" key="6">
    <source>
        <dbReference type="SAM" id="SignalP"/>
    </source>
</evidence>
<dbReference type="PRINTS" id="PR00007">
    <property type="entry name" value="COMPLEMNTC1Q"/>
</dbReference>
<feature type="compositionally biased region" description="Basic and acidic residues" evidence="5">
    <location>
        <begin position="59"/>
        <end position="68"/>
    </location>
</feature>
<keyword evidence="3 6" id="KW-0732">Signal</keyword>
<dbReference type="PANTHER" id="PTHR15427:SF29">
    <property type="entry name" value="COMPLEMENT C1Q SUBCOMPONENT SUBUNIT C"/>
    <property type="match status" value="1"/>
</dbReference>
<evidence type="ECO:0000313" key="8">
    <source>
        <dbReference type="EMBL" id="GCC37405.1"/>
    </source>
</evidence>
<keyword evidence="2" id="KW-0964">Secreted</keyword>
<name>A0A401T444_CHIPU</name>
<dbReference type="PROSITE" id="PS50871">
    <property type="entry name" value="C1Q"/>
    <property type="match status" value="1"/>
</dbReference>
<feature type="domain" description="C1q" evidence="7">
    <location>
        <begin position="129"/>
        <end position="258"/>
    </location>
</feature>
<dbReference type="FunFam" id="2.60.120.40:FF:000001">
    <property type="entry name" value="Complement C1q B chain"/>
    <property type="match status" value="1"/>
</dbReference>
<comment type="caution">
    <text evidence="8">The sequence shown here is derived from an EMBL/GenBank/DDBJ whole genome shotgun (WGS) entry which is preliminary data.</text>
</comment>
<feature type="compositionally biased region" description="Basic and acidic residues" evidence="5">
    <location>
        <begin position="107"/>
        <end position="127"/>
    </location>
</feature>
<dbReference type="Pfam" id="PF01391">
    <property type="entry name" value="Collagen"/>
    <property type="match status" value="1"/>
</dbReference>
<reference evidence="8 9" key="1">
    <citation type="journal article" date="2018" name="Nat. Ecol. Evol.">
        <title>Shark genomes provide insights into elasmobranch evolution and the origin of vertebrates.</title>
        <authorList>
            <person name="Hara Y"/>
            <person name="Yamaguchi K"/>
            <person name="Onimaru K"/>
            <person name="Kadota M"/>
            <person name="Koyanagi M"/>
            <person name="Keeley SD"/>
            <person name="Tatsumi K"/>
            <person name="Tanaka K"/>
            <person name="Motone F"/>
            <person name="Kageyama Y"/>
            <person name="Nozu R"/>
            <person name="Adachi N"/>
            <person name="Nishimura O"/>
            <person name="Nakagawa R"/>
            <person name="Tanegashima C"/>
            <person name="Kiyatake I"/>
            <person name="Matsumoto R"/>
            <person name="Murakumo K"/>
            <person name="Nishida K"/>
            <person name="Terakita A"/>
            <person name="Kuratani S"/>
            <person name="Sato K"/>
            <person name="Hyodo S Kuraku.S."/>
        </authorList>
    </citation>
    <scope>NUCLEOTIDE SEQUENCE [LARGE SCALE GENOMIC DNA]</scope>
</reference>
<dbReference type="PANTHER" id="PTHR15427">
    <property type="entry name" value="EMILIN ELASTIN MICROFIBRIL INTERFACE-LOCATED PROTEIN ELASTIN MICROFIBRIL INTERFACER"/>
    <property type="match status" value="1"/>
</dbReference>
<feature type="chain" id="PRO_5019335099" description="C1q domain-containing protein" evidence="6">
    <location>
        <begin position="37"/>
        <end position="258"/>
    </location>
</feature>
<accession>A0A401T444</accession>
<evidence type="ECO:0000256" key="1">
    <source>
        <dbReference type="ARBA" id="ARBA00004613"/>
    </source>
</evidence>
<dbReference type="OMA" id="WAMLICL"/>
<dbReference type="SMART" id="SM00110">
    <property type="entry name" value="C1Q"/>
    <property type="match status" value="1"/>
</dbReference>
<evidence type="ECO:0000256" key="5">
    <source>
        <dbReference type="SAM" id="MobiDB-lite"/>
    </source>
</evidence>
<dbReference type="Pfam" id="PF00386">
    <property type="entry name" value="C1q"/>
    <property type="match status" value="1"/>
</dbReference>
<dbReference type="GO" id="GO:0005581">
    <property type="term" value="C:collagen trimer"/>
    <property type="evidence" value="ECO:0007669"/>
    <property type="project" value="UniProtKB-KW"/>
</dbReference>
<evidence type="ECO:0000256" key="4">
    <source>
        <dbReference type="ARBA" id="ARBA00023119"/>
    </source>
</evidence>
<dbReference type="SUPFAM" id="SSF49842">
    <property type="entry name" value="TNF-like"/>
    <property type="match status" value="1"/>
</dbReference>
<dbReference type="OrthoDB" id="8964326at2759"/>
<protein>
    <recommendedName>
        <fullName evidence="7">C1q domain-containing protein</fullName>
    </recommendedName>
</protein>
<proteinExistence type="predicted"/>
<dbReference type="InterPro" id="IPR008160">
    <property type="entry name" value="Collagen"/>
</dbReference>
<dbReference type="Gene3D" id="2.60.120.40">
    <property type="match status" value="1"/>
</dbReference>
<dbReference type="GO" id="GO:0005576">
    <property type="term" value="C:extracellular region"/>
    <property type="evidence" value="ECO:0007669"/>
    <property type="project" value="UniProtKB-SubCell"/>
</dbReference>
<dbReference type="EMBL" id="BEZZ01000993">
    <property type="protein sequence ID" value="GCC37405.1"/>
    <property type="molecule type" value="Genomic_DNA"/>
</dbReference>
<dbReference type="Proteomes" id="UP000287033">
    <property type="component" value="Unassembled WGS sequence"/>
</dbReference>
<feature type="region of interest" description="Disordered" evidence="5">
    <location>
        <begin position="39"/>
        <end position="129"/>
    </location>
</feature>
<dbReference type="InterPro" id="IPR008983">
    <property type="entry name" value="Tumour_necrosis_fac-like_dom"/>
</dbReference>
<gene>
    <name evidence="8" type="ORF">chiPu_0015909</name>
</gene>
<keyword evidence="4" id="KW-0176">Collagen</keyword>
<dbReference type="InterPro" id="IPR001073">
    <property type="entry name" value="C1q_dom"/>
</dbReference>
<evidence type="ECO:0000259" key="7">
    <source>
        <dbReference type="PROSITE" id="PS50871"/>
    </source>
</evidence>
<dbReference type="InterPro" id="IPR050392">
    <property type="entry name" value="Collagen/C1q_domain"/>
</dbReference>
<keyword evidence="9" id="KW-1185">Reference proteome</keyword>
<dbReference type="AlphaFoldDB" id="A0A401T444"/>
<evidence type="ECO:0000256" key="2">
    <source>
        <dbReference type="ARBA" id="ARBA00022525"/>
    </source>
</evidence>
<dbReference type="STRING" id="137246.A0A401T444"/>
<feature type="signal peptide" evidence="6">
    <location>
        <begin position="1"/>
        <end position="36"/>
    </location>
</feature>
<evidence type="ECO:0000313" key="9">
    <source>
        <dbReference type="Proteomes" id="UP000287033"/>
    </source>
</evidence>
<evidence type="ECO:0000256" key="3">
    <source>
        <dbReference type="ARBA" id="ARBA00022729"/>
    </source>
</evidence>
<comment type="subcellular location">
    <subcellularLocation>
        <location evidence="1">Secreted</location>
    </subcellularLocation>
</comment>